<organism evidence="1 2">
    <name type="scientific">Lutimaribacter degradans</name>
    <dbReference type="NCBI Taxonomy" id="2945989"/>
    <lineage>
        <taxon>Bacteria</taxon>
        <taxon>Pseudomonadati</taxon>
        <taxon>Pseudomonadota</taxon>
        <taxon>Alphaproteobacteria</taxon>
        <taxon>Rhodobacterales</taxon>
        <taxon>Roseobacteraceae</taxon>
        <taxon>Lutimaribacter</taxon>
    </lineage>
</organism>
<keyword evidence="2" id="KW-1185">Reference proteome</keyword>
<evidence type="ECO:0000313" key="2">
    <source>
        <dbReference type="Proteomes" id="UP001203036"/>
    </source>
</evidence>
<evidence type="ECO:0000313" key="1">
    <source>
        <dbReference type="EMBL" id="MCM2561064.1"/>
    </source>
</evidence>
<dbReference type="Proteomes" id="UP001203036">
    <property type="component" value="Unassembled WGS sequence"/>
</dbReference>
<proteinExistence type="predicted"/>
<gene>
    <name evidence="1" type="ORF">M8744_02790</name>
</gene>
<name>A0ACC5ZRX6_9RHOB</name>
<protein>
    <submittedName>
        <fullName evidence="1">Squalene/phytoene synthase family protein</fullName>
    </submittedName>
</protein>
<reference evidence="1" key="1">
    <citation type="submission" date="2022-06" db="EMBL/GenBank/DDBJ databases">
        <title>Lutimaribacter sp. EGI FJ00013, a novel bacterium isolated from a salt lake sediment enrichment.</title>
        <authorList>
            <person name="Gao L."/>
            <person name="Fang B.-Z."/>
            <person name="Li W.-J."/>
        </authorList>
    </citation>
    <scope>NUCLEOTIDE SEQUENCE</scope>
    <source>
        <strain evidence="1">EGI FJ00013</strain>
    </source>
</reference>
<dbReference type="EMBL" id="JAMQGO010000001">
    <property type="protein sequence ID" value="MCM2561064.1"/>
    <property type="molecule type" value="Genomic_DNA"/>
</dbReference>
<sequence>MISDDLAACAETVQKGDPDRFLAAMAAPPETRDVLFPLYAMNVEISRAPWVTQEPVIAEMRLQWWRDALEEIGQGGDAPRRHQVVTPLAAVLDDPACAVLDRLVLARRWDIYRDPFEDEAAFDQFLDDTAGGLMWVAARALGAPGPAEAAVRDIGYAQGLAAWFRAIPALESAGRVPLVDGRGPAVVELARKGAARLAQGRARQGALPRRSRAALLPAWQAGPVLARIAKNPGLVSAAQAELSPGGARLRLMLAAARGRI</sequence>
<accession>A0ACC5ZRX6</accession>
<comment type="caution">
    <text evidence="1">The sequence shown here is derived from an EMBL/GenBank/DDBJ whole genome shotgun (WGS) entry which is preliminary data.</text>
</comment>